<evidence type="ECO:0000313" key="2">
    <source>
        <dbReference type="EnsemblMetazoa" id="GMOY000085-PA"/>
    </source>
</evidence>
<protein>
    <submittedName>
        <fullName evidence="2">Uncharacterized protein</fullName>
    </submittedName>
</protein>
<dbReference type="EMBL" id="CCAG010018377">
    <property type="status" value="NOT_ANNOTATED_CDS"/>
    <property type="molecule type" value="Genomic_DNA"/>
</dbReference>
<evidence type="ECO:0000256" key="1">
    <source>
        <dbReference type="SAM" id="MobiDB-lite"/>
    </source>
</evidence>
<name>A0A1B0F9C2_GLOMM</name>
<feature type="compositionally biased region" description="Polar residues" evidence="1">
    <location>
        <begin position="120"/>
        <end position="137"/>
    </location>
</feature>
<dbReference type="Proteomes" id="UP000092444">
    <property type="component" value="Unassembled WGS sequence"/>
</dbReference>
<organism evidence="2 3">
    <name type="scientific">Glossina morsitans morsitans</name>
    <name type="common">Savannah tsetse fly</name>
    <dbReference type="NCBI Taxonomy" id="37546"/>
    <lineage>
        <taxon>Eukaryota</taxon>
        <taxon>Metazoa</taxon>
        <taxon>Ecdysozoa</taxon>
        <taxon>Arthropoda</taxon>
        <taxon>Hexapoda</taxon>
        <taxon>Insecta</taxon>
        <taxon>Pterygota</taxon>
        <taxon>Neoptera</taxon>
        <taxon>Endopterygota</taxon>
        <taxon>Diptera</taxon>
        <taxon>Brachycera</taxon>
        <taxon>Muscomorpha</taxon>
        <taxon>Hippoboscoidea</taxon>
        <taxon>Glossinidae</taxon>
        <taxon>Glossina</taxon>
    </lineage>
</organism>
<sequence length="210" mass="22987">MPCNLDKNGLRSTLSNALETRQFASSPRIHYKYGERAPAAATMPPNLLQPLTRRTPATTVGGGPPQPTGSTRAEHSARAARRQQTSQPGKVGEATRSASLHSPPGSAQHIASPIVRHSDPQQQIPTEASTQLPPTSQRMPADNILTSLQQCNNYNENITTTTVNSTTTMAITSLTNRVLPMPHREMVTKTKFLINPKLNEFLHIHPYRTI</sequence>
<dbReference type="EnsemblMetazoa" id="GMOY000085-RA">
    <property type="protein sequence ID" value="GMOY000085-PA"/>
    <property type="gene ID" value="GMOY000085"/>
</dbReference>
<evidence type="ECO:0000313" key="3">
    <source>
        <dbReference type="Proteomes" id="UP000092444"/>
    </source>
</evidence>
<proteinExistence type="predicted"/>
<accession>A0A1B0F9C2</accession>
<keyword evidence="3" id="KW-1185">Reference proteome</keyword>
<reference evidence="2" key="1">
    <citation type="submission" date="2020-05" db="UniProtKB">
        <authorList>
            <consortium name="EnsemblMetazoa"/>
        </authorList>
    </citation>
    <scope>IDENTIFICATION</scope>
    <source>
        <strain evidence="2">Yale</strain>
    </source>
</reference>
<feature type="region of interest" description="Disordered" evidence="1">
    <location>
        <begin position="36"/>
        <end position="137"/>
    </location>
</feature>
<dbReference type="AlphaFoldDB" id="A0A1B0F9C2"/>